<feature type="domain" description="Beta-lactamase-related" evidence="2">
    <location>
        <begin position="17"/>
        <end position="377"/>
    </location>
</feature>
<reference evidence="3 4" key="1">
    <citation type="submission" date="2016-04" db="EMBL/GenBank/DDBJ databases">
        <title>Multiple horizontal gene transfer events from other fungi enriched the ability of the initially mycotrophic fungus Trichoderma (Ascomycota) to feed on dead plant biomass.</title>
        <authorList>
            <person name="Atanasova L."/>
            <person name="Chenthamara K."/>
            <person name="Zhang J."/>
            <person name="Grujic M."/>
            <person name="Henrissat B."/>
            <person name="Kuo A."/>
            <person name="Aertz A."/>
            <person name="Salamov A."/>
            <person name="Lipzen A."/>
            <person name="Labutti K."/>
            <person name="Barry K."/>
            <person name="Miao Y."/>
            <person name="Rahimi M.J."/>
            <person name="Shen Q."/>
            <person name="Grigoriev I.V."/>
            <person name="Kubicek C.P."/>
            <person name="Druzhinina I.S."/>
        </authorList>
    </citation>
    <scope>NUCLEOTIDE SEQUENCE [LARGE SCALE GENOMIC DNA]</scope>
    <source>
        <strain evidence="3 4">NJAU 4742</strain>
    </source>
</reference>
<sequence length="411" mass="44404">MSEQHNNTKDFLQGALQKCLQDGVEIGVPGITAAVASSEGLLWSGTAGLANVETKTPFTSEHVAGIGSITKVFMSVVILQLIEERRLSIDDTLQQYVSAEILRGIPHASRATIGQLLSHTSGIPSWEDDPQWIRQGRGSDLDPDKIWTSTETLDYIRYDSDPNLQAPDPQPTPGKYSYANTNFTFLGLVAEFISSETVSPENHASVGHSSVKAASLIRLRVLEPLGLNYTYLEGFESPQAGQMPNRHHWVTPTFLSTAGVCPAFTYPKSRPDLLDASKSNMSTEWVAGGNLSHPKDLCTLALAIRNAKILSSSSLKLMMDLKPITERVWVGHGIFKMRTADGNAWFGHNGSTLGFNGSMFWNEETDVAVAVLGNVGTMHAGKVPGAASVALESEFLALAVKLAGEYSGEKS</sequence>
<dbReference type="AlphaFoldDB" id="A0A1T3CL90"/>
<comment type="similarity">
    <text evidence="1">Belongs to the peptidase S12 family.</text>
</comment>
<keyword evidence="4" id="KW-1185">Reference proteome</keyword>
<dbReference type="Pfam" id="PF00144">
    <property type="entry name" value="Beta-lactamase"/>
    <property type="match status" value="1"/>
</dbReference>
<dbReference type="GO" id="GO:0016787">
    <property type="term" value="F:hydrolase activity"/>
    <property type="evidence" value="ECO:0007669"/>
    <property type="project" value="UniProtKB-KW"/>
</dbReference>
<name>A0A1T3CL90_9HYPO</name>
<evidence type="ECO:0000313" key="4">
    <source>
        <dbReference type="Proteomes" id="UP000191004"/>
    </source>
</evidence>
<organism evidence="3 4">
    <name type="scientific">Trichoderma guizhouense</name>
    <dbReference type="NCBI Taxonomy" id="1491466"/>
    <lineage>
        <taxon>Eukaryota</taxon>
        <taxon>Fungi</taxon>
        <taxon>Dikarya</taxon>
        <taxon>Ascomycota</taxon>
        <taxon>Pezizomycotina</taxon>
        <taxon>Sordariomycetes</taxon>
        <taxon>Hypocreomycetidae</taxon>
        <taxon>Hypocreales</taxon>
        <taxon>Hypocreaceae</taxon>
        <taxon>Trichoderma</taxon>
    </lineage>
</organism>
<accession>A0A1T3CL90</accession>
<proteinExistence type="inferred from homology"/>
<comment type="caution">
    <text evidence="3">The sequence shown here is derived from an EMBL/GenBank/DDBJ whole genome shotgun (WGS) entry which is preliminary data.</text>
</comment>
<dbReference type="Gene3D" id="3.40.710.10">
    <property type="entry name" value="DD-peptidase/beta-lactamase superfamily"/>
    <property type="match status" value="1"/>
</dbReference>
<dbReference type="EMBL" id="LVVK01000014">
    <property type="protein sequence ID" value="OPB41862.1"/>
    <property type="molecule type" value="Genomic_DNA"/>
</dbReference>
<evidence type="ECO:0000259" key="2">
    <source>
        <dbReference type="Pfam" id="PF00144"/>
    </source>
</evidence>
<dbReference type="InterPro" id="IPR001466">
    <property type="entry name" value="Beta-lactam-related"/>
</dbReference>
<dbReference type="Proteomes" id="UP000191004">
    <property type="component" value="Unassembled WGS sequence"/>
</dbReference>
<dbReference type="InterPro" id="IPR050491">
    <property type="entry name" value="AmpC-like"/>
</dbReference>
<gene>
    <name evidence="3" type="ORF">A0O28_0104220</name>
</gene>
<dbReference type="PANTHER" id="PTHR46825:SF7">
    <property type="entry name" value="D-ALANYL-D-ALANINE CARBOXYPEPTIDASE"/>
    <property type="match status" value="1"/>
</dbReference>
<keyword evidence="3" id="KW-0378">Hydrolase</keyword>
<dbReference type="PANTHER" id="PTHR46825">
    <property type="entry name" value="D-ALANYL-D-ALANINE-CARBOXYPEPTIDASE/ENDOPEPTIDASE AMPH"/>
    <property type="match status" value="1"/>
</dbReference>
<evidence type="ECO:0000313" key="3">
    <source>
        <dbReference type="EMBL" id="OPB41862.1"/>
    </source>
</evidence>
<dbReference type="SUPFAM" id="SSF56601">
    <property type="entry name" value="beta-lactamase/transpeptidase-like"/>
    <property type="match status" value="1"/>
</dbReference>
<dbReference type="InterPro" id="IPR012338">
    <property type="entry name" value="Beta-lactam/transpept-like"/>
</dbReference>
<dbReference type="OrthoDB" id="10250282at2759"/>
<protein>
    <submittedName>
        <fullName evidence="3">D-stereospecific peptide hydrolase</fullName>
    </submittedName>
</protein>
<evidence type="ECO:0000256" key="1">
    <source>
        <dbReference type="ARBA" id="ARBA00038215"/>
    </source>
</evidence>